<dbReference type="GO" id="GO:0006260">
    <property type="term" value="P:DNA replication"/>
    <property type="evidence" value="ECO:0007669"/>
    <property type="project" value="UniProtKB-KW"/>
</dbReference>
<dbReference type="EMBL" id="KI517683">
    <property type="protein sequence ID" value="ESQ33446.1"/>
    <property type="molecule type" value="Genomic_DNA"/>
</dbReference>
<comment type="function">
    <text evidence="9">Component of the FACT complex, a general chromatin factor that acts to reorganize nucleosomes. The FACT complex is involved in multiple processes that require DNA as a template such as mRNA elongation, DNA replication and DNA repair. During transcription elongation the FACT complex acts as a histone chaperone that both destabilizes and restores nucleosomal structure. It facilitates the passage of RNA polymerase II and transcription by promoting the dissociation of one histone H2A-H2B dimer from the nucleosome, then subsequently promotes the reestablishment of the nucleosome following the passage of RNA polymerase II.</text>
</comment>
<dbReference type="PANTHER" id="PTHR45849:SF1">
    <property type="entry name" value="FACT COMPLEX SUBUNIT SSRP1"/>
    <property type="match status" value="1"/>
</dbReference>
<evidence type="ECO:0000313" key="12">
    <source>
        <dbReference type="EMBL" id="ESQ33446.1"/>
    </source>
</evidence>
<dbReference type="KEGG" id="eus:EUTSA_v10008631mg"/>
<dbReference type="InterPro" id="IPR048993">
    <property type="entry name" value="SSRP1-like_PH1"/>
</dbReference>
<dbReference type="FunFam" id="2.30.29.150:FF:000001">
    <property type="entry name" value="Fact complex subunit ssrp1"/>
    <property type="match status" value="1"/>
</dbReference>
<keyword evidence="8 9" id="KW-0539">Nucleus</keyword>
<evidence type="ECO:0000256" key="6">
    <source>
        <dbReference type="ARBA" id="ARBA00023163"/>
    </source>
</evidence>
<comment type="similarity">
    <text evidence="1 9">Belongs to the SSRP1 family.</text>
</comment>
<keyword evidence="4 9" id="KW-0227">DNA damage</keyword>
<evidence type="ECO:0000256" key="4">
    <source>
        <dbReference type="ARBA" id="ARBA00022763"/>
    </source>
</evidence>
<name>V4MP76_EUTSA</name>
<sequence length="241" mass="27398">MTEISFHVPNSNTKFVGDENRPPAQVLRDKISSMASGVWEEAVVTFEGISVLTPRGRYSVELHLSFLRLRGKANDFEIQHSSIVHLFLLPKSNQPYTLVVISLDSPIQKGKTMYPHIVMQFETDYFIESELWASDDLMNKKFKDKLERSHNGPIHDVFTTVLRCLSGAKITTPGRFRNAQDGFAIKSSLKGEDGVLYPLDKGFFFLPKPPTLILDDEIEHVEFEKGILDMNSQRLSHAWSD</sequence>
<dbReference type="Gramene" id="ESQ33446">
    <property type="protein sequence ID" value="ESQ33446"/>
    <property type="gene ID" value="EUTSA_v10008631mg"/>
</dbReference>
<keyword evidence="7 9" id="KW-0234">DNA repair</keyword>
<organism evidence="12 13">
    <name type="scientific">Eutrema salsugineum</name>
    <name type="common">Saltwater cress</name>
    <name type="synonym">Sisymbrium salsugineum</name>
    <dbReference type="NCBI Taxonomy" id="72664"/>
    <lineage>
        <taxon>Eukaryota</taxon>
        <taxon>Viridiplantae</taxon>
        <taxon>Streptophyta</taxon>
        <taxon>Embryophyta</taxon>
        <taxon>Tracheophyta</taxon>
        <taxon>Spermatophyta</taxon>
        <taxon>Magnoliopsida</taxon>
        <taxon>eudicotyledons</taxon>
        <taxon>Gunneridae</taxon>
        <taxon>Pentapetalae</taxon>
        <taxon>rosids</taxon>
        <taxon>malvids</taxon>
        <taxon>Brassicales</taxon>
        <taxon>Brassicaceae</taxon>
        <taxon>Eutremeae</taxon>
        <taxon>Eutrema</taxon>
    </lineage>
</organism>
<dbReference type="PRINTS" id="PR00887">
    <property type="entry name" value="SSRCOGNITION"/>
</dbReference>
<keyword evidence="5 9" id="KW-0805">Transcription regulation</keyword>
<protein>
    <recommendedName>
        <fullName evidence="9">FACT complex subunit SSRP1</fullName>
    </recommendedName>
</protein>
<dbReference type="eggNOG" id="KOG0526">
    <property type="taxonomic scope" value="Eukaryota"/>
</dbReference>
<dbReference type="GO" id="GO:0042393">
    <property type="term" value="F:histone binding"/>
    <property type="evidence" value="ECO:0007669"/>
    <property type="project" value="TreeGrafter"/>
</dbReference>
<dbReference type="Pfam" id="PF08512">
    <property type="entry name" value="Rttp106-like_middle"/>
    <property type="match status" value="1"/>
</dbReference>
<dbReference type="AlphaFoldDB" id="V4MP76"/>
<dbReference type="Gene3D" id="2.30.29.150">
    <property type="match status" value="1"/>
</dbReference>
<gene>
    <name evidence="12" type="ORF">EUTSA_v10008631mg</name>
</gene>
<evidence type="ECO:0000313" key="13">
    <source>
        <dbReference type="Proteomes" id="UP000030689"/>
    </source>
</evidence>
<feature type="domain" description="Histone chaperone RTT106/FACT complex subunit SPT16-like middle" evidence="10">
    <location>
        <begin position="184"/>
        <end position="226"/>
    </location>
</feature>
<dbReference type="InterPro" id="IPR050454">
    <property type="entry name" value="RTT106/SSRP1_HistChap/FACT"/>
</dbReference>
<evidence type="ECO:0000256" key="7">
    <source>
        <dbReference type="ARBA" id="ARBA00023204"/>
    </source>
</evidence>
<keyword evidence="3 9" id="KW-0235">DNA replication</keyword>
<evidence type="ECO:0000256" key="8">
    <source>
        <dbReference type="ARBA" id="ARBA00023242"/>
    </source>
</evidence>
<evidence type="ECO:0000256" key="1">
    <source>
        <dbReference type="ARBA" id="ARBA00010060"/>
    </source>
</evidence>
<reference evidence="12 13" key="1">
    <citation type="journal article" date="2013" name="Front. Plant Sci.">
        <title>The Reference Genome of the Halophytic Plant Eutrema salsugineum.</title>
        <authorList>
            <person name="Yang R."/>
            <person name="Jarvis D.E."/>
            <person name="Chen H."/>
            <person name="Beilstein M.A."/>
            <person name="Grimwood J."/>
            <person name="Jenkins J."/>
            <person name="Shu S."/>
            <person name="Prochnik S."/>
            <person name="Xin M."/>
            <person name="Ma C."/>
            <person name="Schmutz J."/>
            <person name="Wing R.A."/>
            <person name="Mitchell-Olds T."/>
            <person name="Schumaker K.S."/>
            <person name="Wang X."/>
        </authorList>
    </citation>
    <scope>NUCLEOTIDE SEQUENCE [LARGE SCALE GENOMIC DNA]</scope>
</reference>
<dbReference type="InterPro" id="IPR000969">
    <property type="entry name" value="SSRP1/POB3"/>
</dbReference>
<keyword evidence="6 9" id="KW-0804">Transcription</keyword>
<keyword evidence="13" id="KW-1185">Reference proteome</keyword>
<dbReference type="SUPFAM" id="SSF50729">
    <property type="entry name" value="PH domain-like"/>
    <property type="match status" value="1"/>
</dbReference>
<evidence type="ECO:0000256" key="2">
    <source>
        <dbReference type="ARBA" id="ARBA00022454"/>
    </source>
</evidence>
<feature type="domain" description="FACT complex subunit SSRP1-like first PH" evidence="11">
    <location>
        <begin position="41"/>
        <end position="170"/>
    </location>
</feature>
<dbReference type="GO" id="GO:0006281">
    <property type="term" value="P:DNA repair"/>
    <property type="evidence" value="ECO:0007669"/>
    <property type="project" value="UniProtKB-KW"/>
</dbReference>
<evidence type="ECO:0000256" key="9">
    <source>
        <dbReference type="RuleBase" id="RU364013"/>
    </source>
</evidence>
<dbReference type="Gene3D" id="2.30.29.30">
    <property type="entry name" value="Pleckstrin-homology domain (PH domain)/Phosphotyrosine-binding domain (PTB)"/>
    <property type="match status" value="1"/>
</dbReference>
<evidence type="ECO:0000256" key="3">
    <source>
        <dbReference type="ARBA" id="ARBA00022705"/>
    </source>
</evidence>
<accession>V4MP76</accession>
<dbReference type="GO" id="GO:0003677">
    <property type="term" value="F:DNA binding"/>
    <property type="evidence" value="ECO:0007669"/>
    <property type="project" value="InterPro"/>
</dbReference>
<dbReference type="CDD" id="cd13230">
    <property type="entry name" value="PH1_SSRP1-like"/>
    <property type="match status" value="1"/>
</dbReference>
<dbReference type="STRING" id="72664.V4MP76"/>
<dbReference type="GO" id="GO:0035101">
    <property type="term" value="C:FACT complex"/>
    <property type="evidence" value="ECO:0007669"/>
    <property type="project" value="TreeGrafter"/>
</dbReference>
<evidence type="ECO:0000256" key="5">
    <source>
        <dbReference type="ARBA" id="ARBA00023015"/>
    </source>
</evidence>
<proteinExistence type="inferred from homology"/>
<dbReference type="Pfam" id="PF21103">
    <property type="entry name" value="PH1_SSRP1-like"/>
    <property type="match status" value="1"/>
</dbReference>
<keyword evidence="2 9" id="KW-0158">Chromosome</keyword>
<dbReference type="InterPro" id="IPR011993">
    <property type="entry name" value="PH-like_dom_sf"/>
</dbReference>
<dbReference type="GO" id="GO:0031491">
    <property type="term" value="F:nucleosome binding"/>
    <property type="evidence" value="ECO:0007669"/>
    <property type="project" value="TreeGrafter"/>
</dbReference>
<dbReference type="InterPro" id="IPR013719">
    <property type="entry name" value="RTT106/SPT16-like_middle_dom"/>
</dbReference>
<dbReference type="Proteomes" id="UP000030689">
    <property type="component" value="Unassembled WGS sequence"/>
</dbReference>
<evidence type="ECO:0000259" key="11">
    <source>
        <dbReference type="Pfam" id="PF21103"/>
    </source>
</evidence>
<evidence type="ECO:0000259" key="10">
    <source>
        <dbReference type="Pfam" id="PF08512"/>
    </source>
</evidence>
<comment type="subcellular location">
    <subcellularLocation>
        <location evidence="9">Nucleus</location>
    </subcellularLocation>
    <subcellularLocation>
        <location evidence="9">Chromosome</location>
    </subcellularLocation>
</comment>
<dbReference type="PANTHER" id="PTHR45849">
    <property type="entry name" value="FACT COMPLEX SUBUNIT SSRP1"/>
    <property type="match status" value="1"/>
</dbReference>